<feature type="coiled-coil region" evidence="1">
    <location>
        <begin position="73"/>
        <end position="159"/>
    </location>
</feature>
<reference evidence="2" key="1">
    <citation type="submission" date="2021-01" db="EMBL/GenBank/DDBJ databases">
        <authorList>
            <consortium name="Genoscope - CEA"/>
            <person name="William W."/>
        </authorList>
    </citation>
    <scope>NUCLEOTIDE SEQUENCE</scope>
</reference>
<dbReference type="EMBL" id="CAJJDM010000033">
    <property type="protein sequence ID" value="CAD8063477.1"/>
    <property type="molecule type" value="Genomic_DNA"/>
</dbReference>
<gene>
    <name evidence="2" type="ORF">PPRIM_AZ9-3.1.T0340353</name>
</gene>
<sequence length="397" mass="47583">MSKQYKDIRANFVFDVAPRSTHQSSDEMPIAIKQTDPIRIDNQEQDTQGMSQQRQQNFDEEKLKSYQKMFEMCQQLYNDKAQLIDTVDQQQKQILELERQINGYENLQANYEKEQMQLKEEQQQYIQEIETLTCQLQIVMDQRQDINQIQNNQDELYEQLMNFIYKENLSELINDLDKSNKKMIVQFLVEYLINQYVQKKNQEEIYQIHIQDNIQIIYDLQSKIQDLTCNPFRITTPKSVFSDTLKQSKMSNSASNFHKTSNNNNVDKEELQQKIVSLKRQGKQINQKWQEFCENILKERNEVIKYHKKQIELINEQNLELKKTISEIIQYLGQNQQELWIQMLDIKQKIQLKVIDLSRSDNINKLLVEAELKQLFSIQAQLKSQLNRNRPLRKDLQ</sequence>
<comment type="caution">
    <text evidence="2">The sequence shown here is derived from an EMBL/GenBank/DDBJ whole genome shotgun (WGS) entry which is preliminary data.</text>
</comment>
<evidence type="ECO:0000313" key="2">
    <source>
        <dbReference type="EMBL" id="CAD8063477.1"/>
    </source>
</evidence>
<organism evidence="2 3">
    <name type="scientific">Paramecium primaurelia</name>
    <dbReference type="NCBI Taxonomy" id="5886"/>
    <lineage>
        <taxon>Eukaryota</taxon>
        <taxon>Sar</taxon>
        <taxon>Alveolata</taxon>
        <taxon>Ciliophora</taxon>
        <taxon>Intramacronucleata</taxon>
        <taxon>Oligohymenophorea</taxon>
        <taxon>Peniculida</taxon>
        <taxon>Parameciidae</taxon>
        <taxon>Paramecium</taxon>
    </lineage>
</organism>
<protein>
    <submittedName>
        <fullName evidence="2">Uncharacterized protein</fullName>
    </submittedName>
</protein>
<dbReference type="OMA" id="NEVIKYH"/>
<dbReference type="Proteomes" id="UP000688137">
    <property type="component" value="Unassembled WGS sequence"/>
</dbReference>
<keyword evidence="1" id="KW-0175">Coiled coil</keyword>
<evidence type="ECO:0000256" key="1">
    <source>
        <dbReference type="SAM" id="Coils"/>
    </source>
</evidence>
<evidence type="ECO:0000313" key="3">
    <source>
        <dbReference type="Proteomes" id="UP000688137"/>
    </source>
</evidence>
<feature type="coiled-coil region" evidence="1">
    <location>
        <begin position="261"/>
        <end position="288"/>
    </location>
</feature>
<proteinExistence type="predicted"/>
<dbReference type="AlphaFoldDB" id="A0A8S1L7N9"/>
<keyword evidence="3" id="KW-1185">Reference proteome</keyword>
<name>A0A8S1L7N9_PARPR</name>
<accession>A0A8S1L7N9</accession>